<dbReference type="SUPFAM" id="SSF100950">
    <property type="entry name" value="NagB/RpiA/CoA transferase-like"/>
    <property type="match status" value="1"/>
</dbReference>
<keyword evidence="1" id="KW-0805">Transcription regulation</keyword>
<dbReference type="Pfam" id="PF00455">
    <property type="entry name" value="DeoRC"/>
    <property type="match status" value="1"/>
</dbReference>
<dbReference type="KEGG" id="orb:IPMB12_08580"/>
<evidence type="ECO:0000259" key="4">
    <source>
        <dbReference type="PROSITE" id="PS51000"/>
    </source>
</evidence>
<protein>
    <submittedName>
        <fullName evidence="5">DeoR/GlpR transcriptional regulator</fullName>
    </submittedName>
</protein>
<dbReference type="SMART" id="SM00420">
    <property type="entry name" value="HTH_DEOR"/>
    <property type="match status" value="1"/>
</dbReference>
<dbReference type="InterPro" id="IPR001034">
    <property type="entry name" value="DeoR_HTH"/>
</dbReference>
<dbReference type="EMBL" id="CP050253">
    <property type="protein sequence ID" value="QIQ22456.1"/>
    <property type="molecule type" value="Genomic_DNA"/>
</dbReference>
<dbReference type="InParanoid" id="A0A6G9IDY9"/>
<dbReference type="InterPro" id="IPR014036">
    <property type="entry name" value="DeoR-like_C"/>
</dbReference>
<name>A0A6G9IDY9_9GAMM</name>
<evidence type="ECO:0000256" key="3">
    <source>
        <dbReference type="ARBA" id="ARBA00023163"/>
    </source>
</evidence>
<dbReference type="GO" id="GO:0003700">
    <property type="term" value="F:DNA-binding transcription factor activity"/>
    <property type="evidence" value="ECO:0007669"/>
    <property type="project" value="InterPro"/>
</dbReference>
<evidence type="ECO:0000313" key="6">
    <source>
        <dbReference type="Proteomes" id="UP000501168"/>
    </source>
</evidence>
<dbReference type="PROSITE" id="PS51000">
    <property type="entry name" value="HTH_DEOR_2"/>
    <property type="match status" value="1"/>
</dbReference>
<dbReference type="AlphaFoldDB" id="A0A6G9IDY9"/>
<dbReference type="PROSITE" id="PS00894">
    <property type="entry name" value="HTH_DEOR_1"/>
    <property type="match status" value="1"/>
</dbReference>
<evidence type="ECO:0000256" key="1">
    <source>
        <dbReference type="ARBA" id="ARBA00023015"/>
    </source>
</evidence>
<dbReference type="Proteomes" id="UP000501168">
    <property type="component" value="Chromosome"/>
</dbReference>
<dbReference type="InterPro" id="IPR037171">
    <property type="entry name" value="NagB/RpiA_transferase-like"/>
</dbReference>
<gene>
    <name evidence="5" type="ORF">IPMB12_08580</name>
</gene>
<dbReference type="InterPro" id="IPR036390">
    <property type="entry name" value="WH_DNA-bd_sf"/>
</dbReference>
<dbReference type="Pfam" id="PF08220">
    <property type="entry name" value="HTH_DeoR"/>
    <property type="match status" value="1"/>
</dbReference>
<dbReference type="SMART" id="SM01134">
    <property type="entry name" value="DeoRC"/>
    <property type="match status" value="1"/>
</dbReference>
<feature type="domain" description="HTH deoR-type" evidence="4">
    <location>
        <begin position="1"/>
        <end position="56"/>
    </location>
</feature>
<dbReference type="InterPro" id="IPR050313">
    <property type="entry name" value="Carb_Metab_HTH_regulators"/>
</dbReference>
<dbReference type="RefSeq" id="WP_166917752.1">
    <property type="nucleotide sequence ID" value="NZ_CP050253.1"/>
</dbReference>
<dbReference type="Gene3D" id="3.40.50.1360">
    <property type="match status" value="1"/>
</dbReference>
<evidence type="ECO:0000313" key="5">
    <source>
        <dbReference type="EMBL" id="QIQ22456.1"/>
    </source>
</evidence>
<dbReference type="PANTHER" id="PTHR30363">
    <property type="entry name" value="HTH-TYPE TRANSCRIPTIONAL REGULATOR SRLR-RELATED"/>
    <property type="match status" value="1"/>
</dbReference>
<reference evidence="5 6" key="1">
    <citation type="submission" date="2020-03" db="EMBL/GenBank/DDBJ databases">
        <title>Complete genome sequence of Orbus sp. IPMB12 (BCRC 80908).</title>
        <authorList>
            <person name="Lo W.-S."/>
            <person name="Chang T.-H."/>
            <person name="Kuo C.-H."/>
        </authorList>
    </citation>
    <scope>NUCLEOTIDE SEQUENCE [LARGE SCALE GENOMIC DNA]</scope>
    <source>
        <strain evidence="5 6">IPMB12</strain>
    </source>
</reference>
<dbReference type="PANTHER" id="PTHR30363:SF59">
    <property type="entry name" value="DEOR FAMILY REGULATORY PROTEIN"/>
    <property type="match status" value="1"/>
</dbReference>
<dbReference type="InterPro" id="IPR018356">
    <property type="entry name" value="Tscrpt_reg_HTH_DeoR_CS"/>
</dbReference>
<evidence type="ECO:0000256" key="2">
    <source>
        <dbReference type="ARBA" id="ARBA00023125"/>
    </source>
</evidence>
<dbReference type="NCBIfam" id="NF040887">
    <property type="entry name" value="trans_reg_YciT"/>
    <property type="match status" value="1"/>
</dbReference>
<dbReference type="GO" id="GO:0003677">
    <property type="term" value="F:DNA binding"/>
    <property type="evidence" value="ECO:0007669"/>
    <property type="project" value="UniProtKB-KW"/>
</dbReference>
<keyword evidence="3" id="KW-0804">Transcription</keyword>
<organism evidence="5 6">
    <name type="scientific">Zophobihabitans entericus</name>
    <dbReference type="NCBI Taxonomy" id="1635327"/>
    <lineage>
        <taxon>Bacteria</taxon>
        <taxon>Pseudomonadati</taxon>
        <taxon>Pseudomonadota</taxon>
        <taxon>Gammaproteobacteria</taxon>
        <taxon>Orbales</taxon>
        <taxon>Orbaceae</taxon>
        <taxon>Zophobihabitans</taxon>
    </lineage>
</organism>
<keyword evidence="6" id="KW-1185">Reference proteome</keyword>
<dbReference type="PRINTS" id="PR00037">
    <property type="entry name" value="HTHLACR"/>
</dbReference>
<dbReference type="SUPFAM" id="SSF46785">
    <property type="entry name" value="Winged helix' DNA-binding domain"/>
    <property type="match status" value="1"/>
</dbReference>
<dbReference type="Gene3D" id="1.10.10.10">
    <property type="entry name" value="Winged helix-like DNA-binding domain superfamily/Winged helix DNA-binding domain"/>
    <property type="match status" value="1"/>
</dbReference>
<sequence>MNERQEVILYKVNEVGQISVAELAELTGVSVVTIRQDLNFLEQNGHLKRVHGSAVAIDGESVDARMKVNFVVKQKIAEYAASLVENGERIFIEGGSTNALLARYLAYSKRITLITSSYYIAHLLGQIEAPIEVIVLGGEYQKHSESVVGDLACLGIGHLSFSKAFIGIDGYHSSTGFAGRNKQRTEVVNAILAKDSENIVITDSSKFGQVQAYPFMSPVNNIDRVITDGYLLNQHEQHLIQKGVIVDKVMGE</sequence>
<proteinExistence type="predicted"/>
<keyword evidence="2" id="KW-0238">DNA-binding</keyword>
<dbReference type="InterPro" id="IPR036388">
    <property type="entry name" value="WH-like_DNA-bd_sf"/>
</dbReference>
<accession>A0A6G9IDY9</accession>